<dbReference type="Proteomes" id="UP001634394">
    <property type="component" value="Unassembled WGS sequence"/>
</dbReference>
<keyword evidence="2" id="KW-1185">Reference proteome</keyword>
<dbReference type="AlphaFoldDB" id="A0ABD3UQT7"/>
<sequence>MKQNSHPSSFNLLADVVSAIDWMELLHFYKTYQSTDSRRGFEASLFLILMQCYGEKKHLENPEIERLLIKAETYSWENLTVDSYQHACSWFLQDAEPTCLFASRSSLDTLGLRVMKAASGFNVQASSSWSEDLSVKRRKYIHCVAQLFCQGTYKPLNDKEALSTVLINLLTEIETVEGAVVDRYIQRQETIDMIKEVFSLLNNCNPEDGSSNIVMTTIIQWLQGSPYSILLQP</sequence>
<reference evidence="1 2" key="1">
    <citation type="submission" date="2024-11" db="EMBL/GenBank/DDBJ databases">
        <title>Chromosome-level genome assembly of the freshwater bivalve Anodonta woodiana.</title>
        <authorList>
            <person name="Chen X."/>
        </authorList>
    </citation>
    <scope>NUCLEOTIDE SEQUENCE [LARGE SCALE GENOMIC DNA]</scope>
    <source>
        <strain evidence="1">MN2024</strain>
        <tissue evidence="1">Gills</tissue>
    </source>
</reference>
<evidence type="ECO:0000313" key="1">
    <source>
        <dbReference type="EMBL" id="KAL3851889.1"/>
    </source>
</evidence>
<gene>
    <name evidence="1" type="ORF">ACJMK2_015586</name>
</gene>
<evidence type="ECO:0000313" key="2">
    <source>
        <dbReference type="Proteomes" id="UP001634394"/>
    </source>
</evidence>
<feature type="non-terminal residue" evidence="1">
    <location>
        <position position="233"/>
    </location>
</feature>
<dbReference type="EMBL" id="JBJQND010000015">
    <property type="protein sequence ID" value="KAL3851889.1"/>
    <property type="molecule type" value="Genomic_DNA"/>
</dbReference>
<protein>
    <submittedName>
        <fullName evidence="1">Uncharacterized protein</fullName>
    </submittedName>
</protein>
<organism evidence="1 2">
    <name type="scientific">Sinanodonta woodiana</name>
    <name type="common">Chinese pond mussel</name>
    <name type="synonym">Anodonta woodiana</name>
    <dbReference type="NCBI Taxonomy" id="1069815"/>
    <lineage>
        <taxon>Eukaryota</taxon>
        <taxon>Metazoa</taxon>
        <taxon>Spiralia</taxon>
        <taxon>Lophotrochozoa</taxon>
        <taxon>Mollusca</taxon>
        <taxon>Bivalvia</taxon>
        <taxon>Autobranchia</taxon>
        <taxon>Heteroconchia</taxon>
        <taxon>Palaeoheterodonta</taxon>
        <taxon>Unionida</taxon>
        <taxon>Unionoidea</taxon>
        <taxon>Unionidae</taxon>
        <taxon>Unioninae</taxon>
        <taxon>Sinanodonta</taxon>
    </lineage>
</organism>
<accession>A0ABD3UQT7</accession>
<proteinExistence type="predicted"/>
<comment type="caution">
    <text evidence="1">The sequence shown here is derived from an EMBL/GenBank/DDBJ whole genome shotgun (WGS) entry which is preliminary data.</text>
</comment>
<name>A0ABD3UQT7_SINWO</name>